<comment type="caution">
    <text evidence="1">The sequence shown here is derived from an EMBL/GenBank/DDBJ whole genome shotgun (WGS) entry which is preliminary data.</text>
</comment>
<protein>
    <submittedName>
        <fullName evidence="1">Uncharacterized protein</fullName>
    </submittedName>
</protein>
<reference evidence="1" key="1">
    <citation type="submission" date="2021-06" db="EMBL/GenBank/DDBJ databases">
        <authorList>
            <person name="Hodson N. C."/>
            <person name="Mongue J. A."/>
            <person name="Jaron S. K."/>
        </authorList>
    </citation>
    <scope>NUCLEOTIDE SEQUENCE</scope>
</reference>
<evidence type="ECO:0000313" key="2">
    <source>
        <dbReference type="Proteomes" id="UP000708208"/>
    </source>
</evidence>
<feature type="non-terminal residue" evidence="1">
    <location>
        <position position="1"/>
    </location>
</feature>
<proteinExistence type="predicted"/>
<gene>
    <name evidence="1" type="ORF">AFUS01_LOCUS26649</name>
</gene>
<keyword evidence="2" id="KW-1185">Reference proteome</keyword>
<dbReference type="AlphaFoldDB" id="A0A8J2KMY4"/>
<dbReference type="Proteomes" id="UP000708208">
    <property type="component" value="Unassembled WGS sequence"/>
</dbReference>
<dbReference type="EMBL" id="CAJVCH010358871">
    <property type="protein sequence ID" value="CAG7816009.1"/>
    <property type="molecule type" value="Genomic_DNA"/>
</dbReference>
<organism evidence="1 2">
    <name type="scientific">Allacma fusca</name>
    <dbReference type="NCBI Taxonomy" id="39272"/>
    <lineage>
        <taxon>Eukaryota</taxon>
        <taxon>Metazoa</taxon>
        <taxon>Ecdysozoa</taxon>
        <taxon>Arthropoda</taxon>
        <taxon>Hexapoda</taxon>
        <taxon>Collembola</taxon>
        <taxon>Symphypleona</taxon>
        <taxon>Sminthuridae</taxon>
        <taxon>Allacma</taxon>
    </lineage>
</organism>
<evidence type="ECO:0000313" key="1">
    <source>
        <dbReference type="EMBL" id="CAG7816009.1"/>
    </source>
</evidence>
<accession>A0A8J2KMY4</accession>
<sequence>ESSSHSPGSQTRWKVAAASAGTVIAVMQYLK</sequence>
<name>A0A8J2KMY4_9HEXA</name>